<feature type="compositionally biased region" description="Low complexity" evidence="2">
    <location>
        <begin position="1207"/>
        <end position="1223"/>
    </location>
</feature>
<evidence type="ECO:0000256" key="1">
    <source>
        <dbReference type="SAM" id="Coils"/>
    </source>
</evidence>
<feature type="compositionally biased region" description="Basic residues" evidence="2">
    <location>
        <begin position="205"/>
        <end position="215"/>
    </location>
</feature>
<sequence>MSINVTVSGNPINIRRGRVVLSDLDQIKKNERDRRRRLRLEQVRQQSKEISNRLLERAKNIAQQELEKLEKDEKSELKRLHERKIMEIQQRYQEDMENIGQAHLAAILESEALANIEDETERNREIALKRGKEALEQLKRVEKDDQHTMHRQRLQQVRELENKRSSLVAELSRKSTCQDESSRNLNQENRTSLQQDKINENLNKSAKKKKLKRLASNKSPSKKTRDIEKVNEESQESYSPLPKLSPKGKIRMQNEISQKCVTTTKSNKRSENTDNIVHTNYITQDDKSPRQTVPISSVSAKAQKLARYNPGDYVQDSSDLMSNESPSLSDDSSYFSDVCEQSTCIKTPKHHTSFRDNKVQLYDHNTRQRNNYNRPLDVVERLDIRNEPNAVDAAREVERTESIESHVTETHKFASQKRGDDAILREKVRSDYQTLMKNLDHLSTEERKLKASDVQYDPMNDVQLRKSRRKELQREQKKKLNRKFEAMTDKSCCVSHCPNLMERVITLEPVKQFEDHKERAEGTWKEPHFVDKHVPVIKSPKSKDKERMISRDELILNMLKKVERQKMLLLKEFGTSLPDNIYHASITSLTEPDKCEEPQKKMDRQTCLSSEVTLINMSNGENDKISKKPKKTSVSKKCEMAVQTSTLQDAGIAEDKGVQVELKAIGNDVTNGLNAVEEVPVKHYPIEPIITVITPEVEDSSSGSNNSMITGVIIDIDNKEVKVTPKKKKSTLKVSKRKPIKGGIPKSHSAPPSKISSPVKRFSKSLPSSCRSSPRKINIHFKKDGLDVNVDPPDDIRPTIDSSTESSVMYSSLNTQDSSIRVPYEIPMIKSKKKIRIKETSDTSTSFASPPPLEPKRRIFITSNTTPILEILDSSSLSAVERAKRDISPVSTPETPSPRTMMIPSNIPHPEKIGKVLRYGEGVDDSIKFLNKKDRHSPIYEKQKDVSSGQSVHSQYSPVLSKSCSCQNPQCKLLHVQLEDIQDFALKNCPEILKKYEDLQNTCTERIASLTDLIEKVRSEQRGMELSVISPREDINFMKIHPEVQSSMKNVQRLVENIEAIHQQLAKTLHESQNAIMQTENVNKDLLKDTDIPIKNKFEHPVSTTVEHIIDKPVSSKIKSKPRIIKEEKVNIKLNRFKMPHKSLATMTTVMPERNSWPPAKIPTQENNTIEELSKEILEQSKTKSTDIPAFKKIANYKDKDKDKDTSLPPKSDSSKPSSPSKSEGNNVPVETTDTNVKSEKDITFEPLLVGIPKVLPSFLTNGHRVNGRNKPPVTLHSGYYRTEIESMGHELSTIIEFDTPDTANKSHMNIKSSTAKSCAMDESHIEKSAIKKSVEVQTTKSSVIVKPSVQVASLPIQGHVSSKTLSVSSTSTRKSSGETFASKLQEVGTECNLSRRTKDEKHLEYRMKNNPVAFEDSVKEKVNKQLQCNTSDQETKAIHTKFDRNDNEKGKVSSTSSNSFCELSGISEITSTPSSSLLKYASSEEMETALKQLGLSWAITTLKKTREASALSSSSNSDITPLNTARRIISPNKKHVDPKIGDLLDFSDVSSISIKEASKSTEQAVLFKGRTSTPKLQNSNSNSDKSNSVVTNSSGISFQERSDSLTVPNVSLIKTKPNVKQSKYL</sequence>
<feature type="compositionally biased region" description="Basic and acidic residues" evidence="2">
    <location>
        <begin position="1196"/>
        <end position="1206"/>
    </location>
</feature>
<feature type="region of interest" description="Disordered" evidence="2">
    <location>
        <begin position="883"/>
        <end position="908"/>
    </location>
</feature>
<proteinExistence type="predicted"/>
<protein>
    <submittedName>
        <fullName evidence="3">Uncharacterized protein</fullName>
    </submittedName>
</protein>
<gene>
    <name evidence="3" type="ORF">H0235_000285</name>
</gene>
<feature type="compositionally biased region" description="Polar residues" evidence="2">
    <location>
        <begin position="183"/>
        <end position="196"/>
    </location>
</feature>
<dbReference type="EMBL" id="JACSDY010000001">
    <property type="protein sequence ID" value="KAF7437894.1"/>
    <property type="molecule type" value="Genomic_DNA"/>
</dbReference>
<feature type="compositionally biased region" description="Basic and acidic residues" evidence="2">
    <location>
        <begin position="171"/>
        <end position="182"/>
    </location>
</feature>
<keyword evidence="1" id="KW-0175">Coiled coil</keyword>
<reference evidence="3" key="1">
    <citation type="journal article" date="2020" name="G3 (Bethesda)">
        <title>High-Quality Assemblies for Three Invasive Social Wasps from the &lt;i&gt;Vespula&lt;/i&gt; Genus.</title>
        <authorList>
            <person name="Harrop T.W.R."/>
            <person name="Guhlin J."/>
            <person name="McLaughlin G.M."/>
            <person name="Permina E."/>
            <person name="Stockwell P."/>
            <person name="Gilligan J."/>
            <person name="Le Lec M.F."/>
            <person name="Gruber M.A.M."/>
            <person name="Quinn O."/>
            <person name="Lovegrove M."/>
            <person name="Duncan E.J."/>
            <person name="Remnant E.J."/>
            <person name="Van Eeckhoven J."/>
            <person name="Graham B."/>
            <person name="Knapp R.A."/>
            <person name="Langford K.W."/>
            <person name="Kronenberg Z."/>
            <person name="Press M.O."/>
            <person name="Eacker S.M."/>
            <person name="Wilson-Rankin E.E."/>
            <person name="Purcell J."/>
            <person name="Lester P.J."/>
            <person name="Dearden P.K."/>
        </authorList>
    </citation>
    <scope>NUCLEOTIDE SEQUENCE</scope>
    <source>
        <strain evidence="3">Volc-1</strain>
    </source>
</reference>
<feature type="region of interest" description="Disordered" evidence="2">
    <location>
        <begin position="1570"/>
        <end position="1596"/>
    </location>
</feature>
<feature type="region of interest" description="Disordered" evidence="2">
    <location>
        <begin position="1194"/>
        <end position="1239"/>
    </location>
</feature>
<comment type="caution">
    <text evidence="3">The sequence shown here is derived from an EMBL/GenBank/DDBJ whole genome shotgun (WGS) entry which is preliminary data.</text>
</comment>
<feature type="compositionally biased region" description="Basic and acidic residues" evidence="2">
    <location>
        <begin position="223"/>
        <end position="232"/>
    </location>
</feature>
<name>A0A834PDS4_VESPE</name>
<keyword evidence="4" id="KW-1185">Reference proteome</keyword>
<accession>A0A834PDS4</accession>
<feature type="region of interest" description="Disordered" evidence="2">
    <location>
        <begin position="312"/>
        <end position="333"/>
    </location>
</feature>
<feature type="compositionally biased region" description="Low complexity" evidence="2">
    <location>
        <begin position="322"/>
        <end position="333"/>
    </location>
</feature>
<feature type="region of interest" description="Disordered" evidence="2">
    <location>
        <begin position="835"/>
        <end position="855"/>
    </location>
</feature>
<feature type="region of interest" description="Disordered" evidence="2">
    <location>
        <begin position="167"/>
        <end position="254"/>
    </location>
</feature>
<feature type="compositionally biased region" description="Polar residues" evidence="2">
    <location>
        <begin position="889"/>
        <end position="898"/>
    </location>
</feature>
<evidence type="ECO:0000313" key="3">
    <source>
        <dbReference type="EMBL" id="KAF7437894.1"/>
    </source>
</evidence>
<feature type="region of interest" description="Disordered" evidence="2">
    <location>
        <begin position="727"/>
        <end position="774"/>
    </location>
</feature>
<feature type="compositionally biased region" description="Low complexity" evidence="2">
    <location>
        <begin position="1579"/>
        <end position="1595"/>
    </location>
</feature>
<evidence type="ECO:0000256" key="2">
    <source>
        <dbReference type="SAM" id="MobiDB-lite"/>
    </source>
</evidence>
<feature type="coiled-coil region" evidence="1">
    <location>
        <begin position="21"/>
        <end position="83"/>
    </location>
</feature>
<feature type="coiled-coil region" evidence="1">
    <location>
        <begin position="1048"/>
        <end position="1089"/>
    </location>
</feature>
<feature type="compositionally biased region" description="Basic residues" evidence="2">
    <location>
        <begin position="727"/>
        <end position="740"/>
    </location>
</feature>
<feature type="compositionally biased region" description="Polar residues" evidence="2">
    <location>
        <begin position="1224"/>
        <end position="1236"/>
    </location>
</feature>
<dbReference type="Proteomes" id="UP000600918">
    <property type="component" value="Unassembled WGS sequence"/>
</dbReference>
<evidence type="ECO:0000313" key="4">
    <source>
        <dbReference type="Proteomes" id="UP000600918"/>
    </source>
</evidence>
<organism evidence="3 4">
    <name type="scientific">Vespula pensylvanica</name>
    <name type="common">Western yellow jacket</name>
    <name type="synonym">Wasp</name>
    <dbReference type="NCBI Taxonomy" id="30213"/>
    <lineage>
        <taxon>Eukaryota</taxon>
        <taxon>Metazoa</taxon>
        <taxon>Ecdysozoa</taxon>
        <taxon>Arthropoda</taxon>
        <taxon>Hexapoda</taxon>
        <taxon>Insecta</taxon>
        <taxon>Pterygota</taxon>
        <taxon>Neoptera</taxon>
        <taxon>Endopterygota</taxon>
        <taxon>Hymenoptera</taxon>
        <taxon>Apocrita</taxon>
        <taxon>Aculeata</taxon>
        <taxon>Vespoidea</taxon>
        <taxon>Vespidae</taxon>
        <taxon>Vespinae</taxon>
        <taxon>Vespula</taxon>
    </lineage>
</organism>